<evidence type="ECO:0000256" key="3">
    <source>
        <dbReference type="SAM" id="Phobius"/>
    </source>
</evidence>
<dbReference type="AlphaFoldDB" id="A0A6M5YNY6"/>
<feature type="coiled-coil region" evidence="1">
    <location>
        <begin position="434"/>
        <end position="468"/>
    </location>
</feature>
<dbReference type="EMBL" id="CP053452">
    <property type="protein sequence ID" value="QJW95204.1"/>
    <property type="molecule type" value="Genomic_DNA"/>
</dbReference>
<feature type="transmembrane region" description="Helical" evidence="3">
    <location>
        <begin position="74"/>
        <end position="98"/>
    </location>
</feature>
<evidence type="ECO:0000313" key="5">
    <source>
        <dbReference type="Proteomes" id="UP000503447"/>
    </source>
</evidence>
<organism evidence="4 5">
    <name type="scientific">Frigoriglobus tundricola</name>
    <dbReference type="NCBI Taxonomy" id="2774151"/>
    <lineage>
        <taxon>Bacteria</taxon>
        <taxon>Pseudomonadati</taxon>
        <taxon>Planctomycetota</taxon>
        <taxon>Planctomycetia</taxon>
        <taxon>Gemmatales</taxon>
        <taxon>Gemmataceae</taxon>
        <taxon>Frigoriglobus</taxon>
    </lineage>
</organism>
<gene>
    <name evidence="4" type="ORF">FTUN_2746</name>
</gene>
<dbReference type="RefSeq" id="WP_171471044.1">
    <property type="nucleotide sequence ID" value="NZ_CP053452.2"/>
</dbReference>
<feature type="compositionally biased region" description="Basic and acidic residues" evidence="2">
    <location>
        <begin position="720"/>
        <end position="733"/>
    </location>
</feature>
<feature type="coiled-coil region" evidence="1">
    <location>
        <begin position="364"/>
        <end position="398"/>
    </location>
</feature>
<keyword evidence="3" id="KW-0812">Transmembrane</keyword>
<protein>
    <submittedName>
        <fullName evidence="4">Uncharacterized protein</fullName>
    </submittedName>
</protein>
<name>A0A6M5YNY6_9BACT</name>
<keyword evidence="3" id="KW-1133">Transmembrane helix</keyword>
<keyword evidence="1" id="KW-0175">Coiled coil</keyword>
<dbReference type="Proteomes" id="UP000503447">
    <property type="component" value="Chromosome"/>
</dbReference>
<feature type="region of interest" description="Disordered" evidence="2">
    <location>
        <begin position="704"/>
        <end position="733"/>
    </location>
</feature>
<feature type="transmembrane region" description="Helical" evidence="3">
    <location>
        <begin position="20"/>
        <end position="43"/>
    </location>
</feature>
<proteinExistence type="predicted"/>
<sequence length="877" mass="95544">MADTRQRTTWGSRFRFLVRAVGLTGVAAVGVGGMLAAATLPAVDFGSWPALQTLHDLLRVAANGDHGELAKGGAWALACGAGAVAVALVVELLGALLLGVGRRTAAGTAATGAVAAAVALLGVVNVYSFTHYGRYDCTRDRRFTLKPELVAELGTLRASSPTTIVVLQKHRMFGTLSDERDSYTKAAEEKVAEKVQDLVDQFREFGPQFHVTVLDSEAFGYGAQLKALTADAPELKAAITSAPENSIFFHANKRVQRLAFNEFLQLDKTASREADGGRANLVLLPQGVETFARRVLAVQERRPKAAVCVVHELLTTVADNPKNRFALTGLRKSLAAQGFEVVDIVLKKNWNSARSPSDLKPAADTREESKLERLEGELEDAEIEIASARMDIKQVETIRDLANKLKGRPWEERKAFYQRITRGTPTEEREPNLLAQIAARLKRAQDELEEATKKKQEADKKLTDALKDERPLQDRRMSDVSAKLTRQLADVDLLIVPRYTTEDAMQGPGIDAGLHALSKEQAKVAKDFMKRGKPVLACLGPITPQVNPQPGESADEFDKRLAGEFTGADEFEKMLAERGVELGRTVILFEGETKALTRGGQIGTSPSEVPAVTVAEPPAADSGLGANPIAAAFRLTGRTAAPEPDADARATDRPDEQRFEIKLRALRPVALAPAWQAKQPFAAEIALTAAGSWNTLQPYPVLDRTGRPARVPKYNPTGLDDPKKGTRDEERKGPFPIAVALENRVPAAWVTEEYEPEQAAAALLAPLDGTFATGLTVAANRLDRPTQRTVVFGSGTMFNATKLTPPEEKLLLHTVNWLTNREDRLPKAATAGEPEWHYPRVAMTERDRLLWRFGTAVGLPMVAAYGGLLAMMRRRMR</sequence>
<feature type="transmembrane region" description="Helical" evidence="3">
    <location>
        <begin position="105"/>
        <end position="129"/>
    </location>
</feature>
<reference evidence="5" key="1">
    <citation type="submission" date="2020-05" db="EMBL/GenBank/DDBJ databases">
        <title>Frigoriglobus tundricola gen. nov., sp. nov., a psychrotolerant cellulolytic planctomycete of the family Gemmataceae with two divergent copies of 16S rRNA gene.</title>
        <authorList>
            <person name="Kulichevskaya I.S."/>
            <person name="Ivanova A.A."/>
            <person name="Naumoff D.G."/>
            <person name="Beletsky A.V."/>
            <person name="Rijpstra W.I.C."/>
            <person name="Sinninghe Damste J.S."/>
            <person name="Mardanov A.V."/>
            <person name="Ravin N.V."/>
            <person name="Dedysh S.N."/>
        </authorList>
    </citation>
    <scope>NUCLEOTIDE SEQUENCE [LARGE SCALE GENOMIC DNA]</scope>
    <source>
        <strain evidence="5">PL17</strain>
    </source>
</reference>
<evidence type="ECO:0000256" key="1">
    <source>
        <dbReference type="SAM" id="Coils"/>
    </source>
</evidence>
<evidence type="ECO:0000313" key="4">
    <source>
        <dbReference type="EMBL" id="QJW95204.1"/>
    </source>
</evidence>
<keyword evidence="5" id="KW-1185">Reference proteome</keyword>
<evidence type="ECO:0000256" key="2">
    <source>
        <dbReference type="SAM" id="MobiDB-lite"/>
    </source>
</evidence>
<keyword evidence="3" id="KW-0472">Membrane</keyword>
<accession>A0A6M5YNY6</accession>
<dbReference type="KEGG" id="ftj:FTUN_2746"/>
<feature type="transmembrane region" description="Helical" evidence="3">
    <location>
        <begin position="849"/>
        <end position="871"/>
    </location>
</feature>